<reference evidence="4 5" key="1">
    <citation type="journal article" date="2018" name="Gigascience">
        <title>Genomes of trombidid mites reveal novel predicted allergens and laterally-transferred genes associated with secondary metabolism.</title>
        <authorList>
            <person name="Dong X."/>
            <person name="Chaisiri K."/>
            <person name="Xia D."/>
            <person name="Armstrong S.D."/>
            <person name="Fang Y."/>
            <person name="Donnelly M.J."/>
            <person name="Kadowaki T."/>
            <person name="McGarry J.W."/>
            <person name="Darby A.C."/>
            <person name="Makepeace B.L."/>
        </authorList>
    </citation>
    <scope>NUCLEOTIDE SEQUENCE [LARGE SCALE GENOMIC DNA]</scope>
    <source>
        <strain evidence="4">UoL-WK</strain>
    </source>
</reference>
<sequence length="314" mass="36353">EFLRKEFSEENIKFWSHVQRFKKLNDKKKIPKEAITIYKKYLATDAEEPVNVDSSARKQAERCMKNPTIDMFDLSQKQIYNLMKSDSYRRFLDSDIYGDYLDLEKQRKHPFVDKEGGVNETFFRRDLRRSIIPWQRAKSAKSRLSLPGSSTKKIIHNFSRSKTLKRSEHIATASANNHHFTPRLKKKEPLSTPKRSCDILSALKRNEADSEKKKHTSPISSSVEVASNTFDKVVKESGSDVSFSDDAKSEAFFADLMLISQKVPLENKQQQQPPMSPFIPPPALFQKRSRKSVMIESQISFFPTAYVSKEKIYV</sequence>
<evidence type="ECO:0000313" key="5">
    <source>
        <dbReference type="Proteomes" id="UP000285301"/>
    </source>
</evidence>
<dbReference type="OrthoDB" id="196547at2759"/>
<dbReference type="GO" id="GO:0005886">
    <property type="term" value="C:plasma membrane"/>
    <property type="evidence" value="ECO:0007669"/>
    <property type="project" value="TreeGrafter"/>
</dbReference>
<protein>
    <recommendedName>
        <fullName evidence="6">Regulator of G-protein signaling 12-like protein</fullName>
    </recommendedName>
</protein>
<dbReference type="AlphaFoldDB" id="A0A3S4QSR6"/>
<dbReference type="PANTHER" id="PTHR45945:SF3">
    <property type="entry name" value="REGULATOR OF G-PROTEIN SIGNALING LOCO"/>
    <property type="match status" value="1"/>
</dbReference>
<dbReference type="GO" id="GO:0005634">
    <property type="term" value="C:nucleus"/>
    <property type="evidence" value="ECO:0007669"/>
    <property type="project" value="InterPro"/>
</dbReference>
<dbReference type="PROSITE" id="PS51281">
    <property type="entry name" value="TAP_C"/>
    <property type="match status" value="1"/>
</dbReference>
<dbReference type="InterPro" id="IPR036305">
    <property type="entry name" value="RGS_sf"/>
</dbReference>
<dbReference type="GO" id="GO:0051028">
    <property type="term" value="P:mRNA transport"/>
    <property type="evidence" value="ECO:0007669"/>
    <property type="project" value="InterPro"/>
</dbReference>
<dbReference type="FunFam" id="1.10.167.10:FF:000001">
    <property type="entry name" value="Putative regulator of g-protein signaling 12"/>
    <property type="match status" value="1"/>
</dbReference>
<evidence type="ECO:0000313" key="4">
    <source>
        <dbReference type="EMBL" id="RWS07306.1"/>
    </source>
</evidence>
<dbReference type="Pfam" id="PF00615">
    <property type="entry name" value="RGS"/>
    <property type="match status" value="1"/>
</dbReference>
<dbReference type="SMART" id="SM00315">
    <property type="entry name" value="RGS"/>
    <property type="match status" value="1"/>
</dbReference>
<dbReference type="GO" id="GO:0005096">
    <property type="term" value="F:GTPase activator activity"/>
    <property type="evidence" value="ECO:0007669"/>
    <property type="project" value="InterPro"/>
</dbReference>
<evidence type="ECO:0000256" key="1">
    <source>
        <dbReference type="SAM" id="MobiDB-lite"/>
    </source>
</evidence>
<accession>A0A3S4QSR6</accession>
<proteinExistence type="predicted"/>
<dbReference type="SUPFAM" id="SSF48097">
    <property type="entry name" value="Regulator of G-protein signaling, RGS"/>
    <property type="match status" value="1"/>
</dbReference>
<keyword evidence="5" id="KW-1185">Reference proteome</keyword>
<dbReference type="InterPro" id="IPR046995">
    <property type="entry name" value="RGS10/12/14-like"/>
</dbReference>
<feature type="domain" description="RGS" evidence="2">
    <location>
        <begin position="1"/>
        <end position="101"/>
    </location>
</feature>
<organism evidence="4 5">
    <name type="scientific">Dinothrombium tinctorium</name>
    <dbReference type="NCBI Taxonomy" id="1965070"/>
    <lineage>
        <taxon>Eukaryota</taxon>
        <taxon>Metazoa</taxon>
        <taxon>Ecdysozoa</taxon>
        <taxon>Arthropoda</taxon>
        <taxon>Chelicerata</taxon>
        <taxon>Arachnida</taxon>
        <taxon>Acari</taxon>
        <taxon>Acariformes</taxon>
        <taxon>Trombidiformes</taxon>
        <taxon>Prostigmata</taxon>
        <taxon>Anystina</taxon>
        <taxon>Parasitengona</taxon>
        <taxon>Trombidioidea</taxon>
        <taxon>Trombidiidae</taxon>
        <taxon>Dinothrombium</taxon>
    </lineage>
</organism>
<evidence type="ECO:0008006" key="6">
    <source>
        <dbReference type="Google" id="ProtNLM"/>
    </source>
</evidence>
<evidence type="ECO:0000259" key="3">
    <source>
        <dbReference type="PROSITE" id="PS51281"/>
    </source>
</evidence>
<dbReference type="STRING" id="1965070.A0A3S4QSR6"/>
<dbReference type="EMBL" id="NCKU01003553">
    <property type="protein sequence ID" value="RWS07306.1"/>
    <property type="molecule type" value="Genomic_DNA"/>
</dbReference>
<dbReference type="Gene3D" id="1.10.167.10">
    <property type="entry name" value="Regulator of G-protein Signalling 4, domain 2"/>
    <property type="match status" value="1"/>
</dbReference>
<feature type="region of interest" description="Disordered" evidence="1">
    <location>
        <begin position="172"/>
        <end position="195"/>
    </location>
</feature>
<feature type="domain" description="TAP-C" evidence="3">
    <location>
        <begin position="1"/>
        <end position="38"/>
    </location>
</feature>
<dbReference type="InterPro" id="IPR016137">
    <property type="entry name" value="RGS"/>
</dbReference>
<dbReference type="Proteomes" id="UP000285301">
    <property type="component" value="Unassembled WGS sequence"/>
</dbReference>
<dbReference type="PANTHER" id="PTHR45945">
    <property type="entry name" value="REGULATOR OF G-PROTEIN SIGNALING LOCO"/>
    <property type="match status" value="1"/>
</dbReference>
<dbReference type="InterPro" id="IPR044926">
    <property type="entry name" value="RGS_subdomain_2"/>
</dbReference>
<feature type="non-terminal residue" evidence="4">
    <location>
        <position position="1"/>
    </location>
</feature>
<comment type="caution">
    <text evidence="4">The sequence shown here is derived from an EMBL/GenBank/DDBJ whole genome shotgun (WGS) entry which is preliminary data.</text>
</comment>
<name>A0A3S4QSR6_9ACAR</name>
<dbReference type="InterPro" id="IPR005637">
    <property type="entry name" value="TAP_C_dom"/>
</dbReference>
<dbReference type="PROSITE" id="PS50132">
    <property type="entry name" value="RGS"/>
    <property type="match status" value="1"/>
</dbReference>
<gene>
    <name evidence="4" type="ORF">B4U79_09193</name>
</gene>
<dbReference type="GO" id="GO:0005737">
    <property type="term" value="C:cytoplasm"/>
    <property type="evidence" value="ECO:0007669"/>
    <property type="project" value="TreeGrafter"/>
</dbReference>
<evidence type="ECO:0000259" key="2">
    <source>
        <dbReference type="PROSITE" id="PS50132"/>
    </source>
</evidence>
<dbReference type="PRINTS" id="PR01301">
    <property type="entry name" value="RGSPROTEIN"/>
</dbReference>
<dbReference type="GO" id="GO:0008277">
    <property type="term" value="P:regulation of G protein-coupled receptor signaling pathway"/>
    <property type="evidence" value="ECO:0007669"/>
    <property type="project" value="TreeGrafter"/>
</dbReference>